<gene>
    <name evidence="1" type="ORF">J2Z56_002928</name>
    <name evidence="2" type="ORF">J2Z57_002559</name>
</gene>
<organism evidence="1 3">
    <name type="scientific">Formosa algae</name>
    <dbReference type="NCBI Taxonomy" id="225843"/>
    <lineage>
        <taxon>Bacteria</taxon>
        <taxon>Pseudomonadati</taxon>
        <taxon>Bacteroidota</taxon>
        <taxon>Flavobacteriia</taxon>
        <taxon>Flavobacteriales</taxon>
        <taxon>Flavobacteriaceae</taxon>
        <taxon>Formosa</taxon>
    </lineage>
</organism>
<keyword evidence="4" id="KW-1185">Reference proteome</keyword>
<evidence type="ECO:0000313" key="2">
    <source>
        <dbReference type="EMBL" id="MDQ0336106.1"/>
    </source>
</evidence>
<evidence type="ECO:0000313" key="4">
    <source>
        <dbReference type="Proteomes" id="UP001231587"/>
    </source>
</evidence>
<dbReference type="Proteomes" id="UP001138672">
    <property type="component" value="Unassembled WGS sequence"/>
</dbReference>
<evidence type="ECO:0000313" key="1">
    <source>
        <dbReference type="EMBL" id="MBP1840997.1"/>
    </source>
</evidence>
<sequence>MRYTIDAIQTFIFMQSGLKEDVEKLMSEINKELD</sequence>
<evidence type="ECO:0000313" key="3">
    <source>
        <dbReference type="Proteomes" id="UP001138672"/>
    </source>
</evidence>
<protein>
    <submittedName>
        <fullName evidence="1">Uncharacterized protein</fullName>
    </submittedName>
</protein>
<dbReference type="EMBL" id="JAUSUU010000008">
    <property type="protein sequence ID" value="MDQ0336106.1"/>
    <property type="molecule type" value="Genomic_DNA"/>
</dbReference>
<proteinExistence type="predicted"/>
<name>A0A9X0YLJ1_9FLAO</name>
<reference evidence="1" key="1">
    <citation type="submission" date="2021-03" db="EMBL/GenBank/DDBJ databases">
        <title>Genomic Encyclopedia of Type Strains, Phase IV (KMG-IV): sequencing the most valuable type-strain genomes for metagenomic binning, comparative biology and taxonomic classification.</title>
        <authorList>
            <person name="Goeker M."/>
        </authorList>
    </citation>
    <scope>NUCLEOTIDE SEQUENCE</scope>
    <source>
        <strain evidence="1">DSM 15523</strain>
        <strain evidence="2 4">DSM 16476</strain>
    </source>
</reference>
<dbReference type="EMBL" id="JAGGJQ010000008">
    <property type="protein sequence ID" value="MBP1840997.1"/>
    <property type="molecule type" value="Genomic_DNA"/>
</dbReference>
<accession>A0A9X0YLJ1</accession>
<dbReference type="AlphaFoldDB" id="A0A9X0YLJ1"/>
<dbReference type="Proteomes" id="UP001231587">
    <property type="component" value="Unassembled WGS sequence"/>
</dbReference>
<comment type="caution">
    <text evidence="1">The sequence shown here is derived from an EMBL/GenBank/DDBJ whole genome shotgun (WGS) entry which is preliminary data.</text>
</comment>